<dbReference type="Proteomes" id="UP000054937">
    <property type="component" value="Unassembled WGS sequence"/>
</dbReference>
<comment type="caution">
    <text evidence="2">The sequence shown here is derived from an EMBL/GenBank/DDBJ whole genome shotgun (WGS) entry which is preliminary data.</text>
</comment>
<dbReference type="InParanoid" id="A0A0V0R9S7"/>
<name>A0A0V0R9S7_PSEPJ</name>
<keyword evidence="3" id="KW-1185">Reference proteome</keyword>
<feature type="compositionally biased region" description="Low complexity" evidence="1">
    <location>
        <begin position="89"/>
        <end position="100"/>
    </location>
</feature>
<proteinExistence type="predicted"/>
<feature type="region of interest" description="Disordered" evidence="1">
    <location>
        <begin position="65"/>
        <end position="100"/>
    </location>
</feature>
<gene>
    <name evidence="2" type="ORF">PPERSA_07739</name>
</gene>
<organism evidence="2 3">
    <name type="scientific">Pseudocohnilembus persalinus</name>
    <name type="common">Ciliate</name>
    <dbReference type="NCBI Taxonomy" id="266149"/>
    <lineage>
        <taxon>Eukaryota</taxon>
        <taxon>Sar</taxon>
        <taxon>Alveolata</taxon>
        <taxon>Ciliophora</taxon>
        <taxon>Intramacronucleata</taxon>
        <taxon>Oligohymenophorea</taxon>
        <taxon>Scuticociliatia</taxon>
        <taxon>Philasterida</taxon>
        <taxon>Pseudocohnilembidae</taxon>
        <taxon>Pseudocohnilembus</taxon>
    </lineage>
</organism>
<dbReference type="AlphaFoldDB" id="A0A0V0R9S7"/>
<evidence type="ECO:0000313" key="2">
    <source>
        <dbReference type="EMBL" id="KRX11214.1"/>
    </source>
</evidence>
<reference evidence="2 3" key="1">
    <citation type="journal article" date="2015" name="Sci. Rep.">
        <title>Genome of the facultative scuticociliatosis pathogen Pseudocohnilembus persalinus provides insight into its virulence through horizontal gene transfer.</title>
        <authorList>
            <person name="Xiong J."/>
            <person name="Wang G."/>
            <person name="Cheng J."/>
            <person name="Tian M."/>
            <person name="Pan X."/>
            <person name="Warren A."/>
            <person name="Jiang C."/>
            <person name="Yuan D."/>
            <person name="Miao W."/>
        </authorList>
    </citation>
    <scope>NUCLEOTIDE SEQUENCE [LARGE SCALE GENOMIC DNA]</scope>
    <source>
        <strain evidence="2">36N120E</strain>
    </source>
</reference>
<protein>
    <submittedName>
        <fullName evidence="2">Uncharacterized protein</fullName>
    </submittedName>
</protein>
<sequence length="139" mass="16866">MDKAKQCGLQFNQNEGKMKEGEYLQSIIIIQPMNQYPQNNNNNMSKERQNQENYIRLFQQQQKNVPILQKKLSRQKYRQKFSDKKESNKNQNNEQNNQILNNLQQQNNKHDRMTLRRNYIQFNHQNHGEQLNCQVNERA</sequence>
<accession>A0A0V0R9S7</accession>
<dbReference type="EMBL" id="LDAU01000003">
    <property type="protein sequence ID" value="KRX11214.1"/>
    <property type="molecule type" value="Genomic_DNA"/>
</dbReference>
<evidence type="ECO:0000313" key="3">
    <source>
        <dbReference type="Proteomes" id="UP000054937"/>
    </source>
</evidence>
<evidence type="ECO:0000256" key="1">
    <source>
        <dbReference type="SAM" id="MobiDB-lite"/>
    </source>
</evidence>